<gene>
    <name evidence="1" type="ORF">KUCAC02_022796</name>
</gene>
<evidence type="ECO:0000313" key="2">
    <source>
        <dbReference type="Proteomes" id="UP001057452"/>
    </source>
</evidence>
<keyword evidence="2" id="KW-1185">Reference proteome</keyword>
<dbReference type="Proteomes" id="UP001057452">
    <property type="component" value="Chromosome 4"/>
</dbReference>
<proteinExistence type="predicted"/>
<protein>
    <submittedName>
        <fullName evidence="1">Uncharacterized protein</fullName>
    </submittedName>
</protein>
<reference evidence="1" key="1">
    <citation type="submission" date="2022-05" db="EMBL/GenBank/DDBJ databases">
        <title>Chromosome-level genome of Chaenocephalus aceratus.</title>
        <authorList>
            <person name="Park H."/>
        </authorList>
    </citation>
    <scope>NUCLEOTIDE SEQUENCE</scope>
    <source>
        <strain evidence="1">KU_202001</strain>
    </source>
</reference>
<feature type="non-terminal residue" evidence="1">
    <location>
        <position position="210"/>
    </location>
</feature>
<accession>A0ACB9XP22</accession>
<organism evidence="1 2">
    <name type="scientific">Chaenocephalus aceratus</name>
    <name type="common">Blackfin icefish</name>
    <name type="synonym">Chaenichthys aceratus</name>
    <dbReference type="NCBI Taxonomy" id="36190"/>
    <lineage>
        <taxon>Eukaryota</taxon>
        <taxon>Metazoa</taxon>
        <taxon>Chordata</taxon>
        <taxon>Craniata</taxon>
        <taxon>Vertebrata</taxon>
        <taxon>Euteleostomi</taxon>
        <taxon>Actinopterygii</taxon>
        <taxon>Neopterygii</taxon>
        <taxon>Teleostei</taxon>
        <taxon>Neoteleostei</taxon>
        <taxon>Acanthomorphata</taxon>
        <taxon>Eupercaria</taxon>
        <taxon>Perciformes</taxon>
        <taxon>Notothenioidei</taxon>
        <taxon>Channichthyidae</taxon>
        <taxon>Chaenocephalus</taxon>
    </lineage>
</organism>
<evidence type="ECO:0000313" key="1">
    <source>
        <dbReference type="EMBL" id="KAI4828718.1"/>
    </source>
</evidence>
<dbReference type="EMBL" id="CM043788">
    <property type="protein sequence ID" value="KAI4828718.1"/>
    <property type="molecule type" value="Genomic_DNA"/>
</dbReference>
<name>A0ACB9XP22_CHAAC</name>
<feature type="non-terminal residue" evidence="1">
    <location>
        <position position="1"/>
    </location>
</feature>
<comment type="caution">
    <text evidence="1">The sequence shown here is derived from an EMBL/GenBank/DDBJ whole genome shotgun (WGS) entry which is preliminary data.</text>
</comment>
<sequence length="210" mass="22098">EEERGSTDRGSTAWRYGLRGNERPSNAAAMKAFLPDCSAQTGAALTGMRWTKAGWGIHAPLSISPDSAALHFPSHSSEAAVTAWRVIHALSAPKHMGHTVQIASDGHLVLIAMRASGASPGEKKDIKRSVIVDMSQPPVTKSTSTSLSAAPAASCEPAGSDGLSSVFQTHSTGRRFTTHQLSDALCLPDRSQSESSPDVPLCEQEPLRGS</sequence>